<evidence type="ECO:0000259" key="1">
    <source>
        <dbReference type="Pfam" id="PF02371"/>
    </source>
</evidence>
<evidence type="ECO:0000313" key="2">
    <source>
        <dbReference type="EMBL" id="PIP86170.1"/>
    </source>
</evidence>
<comment type="caution">
    <text evidence="2">The sequence shown here is derived from an EMBL/GenBank/DDBJ whole genome shotgun (WGS) entry which is preliminary data.</text>
</comment>
<dbReference type="InterPro" id="IPR003346">
    <property type="entry name" value="Transposase_20"/>
</dbReference>
<dbReference type="Proteomes" id="UP000231136">
    <property type="component" value="Unassembled WGS sequence"/>
</dbReference>
<dbReference type="EMBL" id="PCTR01000019">
    <property type="protein sequence ID" value="PIP86170.1"/>
    <property type="molecule type" value="Genomic_DNA"/>
</dbReference>
<dbReference type="GO" id="GO:0004803">
    <property type="term" value="F:transposase activity"/>
    <property type="evidence" value="ECO:0007669"/>
    <property type="project" value="InterPro"/>
</dbReference>
<dbReference type="InterPro" id="IPR047650">
    <property type="entry name" value="Transpos_IS110"/>
</dbReference>
<dbReference type="GO" id="GO:0003677">
    <property type="term" value="F:DNA binding"/>
    <property type="evidence" value="ECO:0007669"/>
    <property type="project" value="InterPro"/>
</dbReference>
<evidence type="ECO:0000313" key="3">
    <source>
        <dbReference type="Proteomes" id="UP000231136"/>
    </source>
</evidence>
<gene>
    <name evidence="2" type="ORF">COW83_00375</name>
</gene>
<feature type="domain" description="Transposase IS116/IS110/IS902 C-terminal" evidence="1">
    <location>
        <begin position="1"/>
        <end position="40"/>
    </location>
</feature>
<dbReference type="Pfam" id="PF02371">
    <property type="entry name" value="Transposase_20"/>
    <property type="match status" value="1"/>
</dbReference>
<dbReference type="GO" id="GO:0006313">
    <property type="term" value="P:DNA transposition"/>
    <property type="evidence" value="ECO:0007669"/>
    <property type="project" value="InterPro"/>
</dbReference>
<organism evidence="2 3">
    <name type="scientific">Candidatus Collierbacteria bacterium CG22_combo_CG10-13_8_21_14_all_43_12</name>
    <dbReference type="NCBI Taxonomy" id="1974537"/>
    <lineage>
        <taxon>Bacteria</taxon>
        <taxon>Candidatus Collieribacteriota</taxon>
    </lineage>
</organism>
<dbReference type="PANTHER" id="PTHR33055">
    <property type="entry name" value="TRANSPOSASE FOR INSERTION SEQUENCE ELEMENT IS1111A"/>
    <property type="match status" value="1"/>
</dbReference>
<protein>
    <recommendedName>
        <fullName evidence="1">Transposase IS116/IS110/IS902 C-terminal domain-containing protein</fullName>
    </recommendedName>
</protein>
<proteinExistence type="predicted"/>
<dbReference type="AlphaFoldDB" id="A0A2H0DX57"/>
<reference evidence="2 3" key="1">
    <citation type="submission" date="2017-09" db="EMBL/GenBank/DDBJ databases">
        <title>Depth-based differentiation of microbial function through sediment-hosted aquifers and enrichment of novel symbionts in the deep terrestrial subsurface.</title>
        <authorList>
            <person name="Probst A.J."/>
            <person name="Ladd B."/>
            <person name="Jarett J.K."/>
            <person name="Geller-Mcgrath D.E."/>
            <person name="Sieber C.M."/>
            <person name="Emerson J.B."/>
            <person name="Anantharaman K."/>
            <person name="Thomas B.C."/>
            <person name="Malmstrom R."/>
            <person name="Stieglmeier M."/>
            <person name="Klingl A."/>
            <person name="Woyke T."/>
            <person name="Ryan C.M."/>
            <person name="Banfield J.F."/>
        </authorList>
    </citation>
    <scope>NUCLEOTIDE SEQUENCE [LARGE SCALE GENOMIC DNA]</scope>
    <source>
        <strain evidence="2">CG22_combo_CG10-13_8_21_14_all_43_12</strain>
    </source>
</reference>
<accession>A0A2H0DX57</accession>
<dbReference type="PANTHER" id="PTHR33055:SF16">
    <property type="entry name" value="TRANSPOSASE FOR INSERTION SEQUENCE ELEMENT IS1547"/>
    <property type="match status" value="1"/>
</dbReference>
<name>A0A2H0DX57_9BACT</name>
<sequence length="90" mass="10463">MAPIHKSSGSHNRLYTSPYGNRKVNRALHTITLYQISRTKDPNGLGRIYYDKKLKEGKTKLWALRCLKRQLANRVFQTLKQESLAHPELN</sequence>